<proteinExistence type="predicted"/>
<reference evidence="3" key="2">
    <citation type="submission" date="2017-02" db="UniProtKB">
        <authorList>
            <consortium name="WormBaseParasite"/>
        </authorList>
    </citation>
    <scope>IDENTIFICATION</scope>
</reference>
<sequence length="157" mass="16904">MVEASARPLLFHLLSITTVLGCAVVPGGPTPGANMAPRCIIFGKTVTATCNAECTLNTGVGVEAIPASALSIKGTLTVWVAFFKIMCFEKKTEQKISTDHKRDHGALVDRDVAERGEQSDSNFGAGSVWVAVLIGDCHRLMKREADRELFPVYDPLK</sequence>
<protein>
    <submittedName>
        <fullName evidence="3">LCCL domain-containing protein</fullName>
    </submittedName>
</protein>
<dbReference type="WBParaSite" id="ACAC_0000530901-mRNA-1">
    <property type="protein sequence ID" value="ACAC_0000530901-mRNA-1"/>
    <property type="gene ID" value="ACAC_0000530901"/>
</dbReference>
<name>A0A0K0D5G4_ANGCA</name>
<dbReference type="PROSITE" id="PS51257">
    <property type="entry name" value="PROKAR_LIPOPROTEIN"/>
    <property type="match status" value="1"/>
</dbReference>
<evidence type="ECO:0000313" key="2">
    <source>
        <dbReference type="Proteomes" id="UP000035642"/>
    </source>
</evidence>
<organism evidence="2 3">
    <name type="scientific">Angiostrongylus cantonensis</name>
    <name type="common">Rat lungworm</name>
    <dbReference type="NCBI Taxonomy" id="6313"/>
    <lineage>
        <taxon>Eukaryota</taxon>
        <taxon>Metazoa</taxon>
        <taxon>Ecdysozoa</taxon>
        <taxon>Nematoda</taxon>
        <taxon>Chromadorea</taxon>
        <taxon>Rhabditida</taxon>
        <taxon>Rhabditina</taxon>
        <taxon>Rhabditomorpha</taxon>
        <taxon>Strongyloidea</taxon>
        <taxon>Metastrongylidae</taxon>
        <taxon>Angiostrongylus</taxon>
    </lineage>
</organism>
<reference evidence="2" key="1">
    <citation type="submission" date="2012-09" db="EMBL/GenBank/DDBJ databases">
        <authorList>
            <person name="Martin A.A."/>
        </authorList>
    </citation>
    <scope>NUCLEOTIDE SEQUENCE</scope>
</reference>
<dbReference type="AlphaFoldDB" id="A0A0K0D5G4"/>
<evidence type="ECO:0000256" key="1">
    <source>
        <dbReference type="SAM" id="SignalP"/>
    </source>
</evidence>
<keyword evidence="1" id="KW-0732">Signal</keyword>
<accession>A0A0K0D5G4</accession>
<feature type="signal peptide" evidence="1">
    <location>
        <begin position="1"/>
        <end position="21"/>
    </location>
</feature>
<evidence type="ECO:0000313" key="3">
    <source>
        <dbReference type="WBParaSite" id="ACAC_0000530901-mRNA-1"/>
    </source>
</evidence>
<dbReference type="Proteomes" id="UP000035642">
    <property type="component" value="Unassembled WGS sequence"/>
</dbReference>
<keyword evidence="2" id="KW-1185">Reference proteome</keyword>
<feature type="chain" id="PRO_5005326730" evidence="1">
    <location>
        <begin position="22"/>
        <end position="157"/>
    </location>
</feature>